<dbReference type="AlphaFoldDB" id="K5VBE6"/>
<dbReference type="HOGENOM" id="CLU_1797158_0_0_1"/>
<dbReference type="RefSeq" id="XP_007403055.1">
    <property type="nucleotide sequence ID" value="XM_007402993.1"/>
</dbReference>
<sequence>MSLSSLLVIGLELEQAQWITRFQEIQSVYMSVVPQLLLLQAIVLTAGSTFSPENTIPIFFASPVGLSCFDCITTPSTSSFYTSCSAQKTSSILTLDDCLLISEASKINAATTKASVKLAEHVHPFLPSDILKIEHKDIQEMDPA</sequence>
<gene>
    <name evidence="1" type="ORF">PHACADRAFT_33900</name>
</gene>
<accession>K5VBE6</accession>
<reference evidence="1 2" key="1">
    <citation type="journal article" date="2012" name="BMC Genomics">
        <title>Comparative genomics of the white-rot fungi, Phanerochaete carnosa and P. chrysosporium, to elucidate the genetic basis of the distinct wood types they colonize.</title>
        <authorList>
            <person name="Suzuki H."/>
            <person name="MacDonald J."/>
            <person name="Syed K."/>
            <person name="Salamov A."/>
            <person name="Hori C."/>
            <person name="Aerts A."/>
            <person name="Henrissat B."/>
            <person name="Wiebenga A."/>
            <person name="vanKuyk P.A."/>
            <person name="Barry K."/>
            <person name="Lindquist E."/>
            <person name="LaButti K."/>
            <person name="Lapidus A."/>
            <person name="Lucas S."/>
            <person name="Coutinho P."/>
            <person name="Gong Y."/>
            <person name="Samejima M."/>
            <person name="Mahadevan R."/>
            <person name="Abou-Zaid M."/>
            <person name="de Vries R.P."/>
            <person name="Igarashi K."/>
            <person name="Yadav J.S."/>
            <person name="Grigoriev I.V."/>
            <person name="Master E.R."/>
        </authorList>
    </citation>
    <scope>NUCLEOTIDE SEQUENCE [LARGE SCALE GENOMIC DNA]</scope>
    <source>
        <strain evidence="1 2">HHB-10118-sp</strain>
    </source>
</reference>
<proteinExistence type="predicted"/>
<evidence type="ECO:0000313" key="2">
    <source>
        <dbReference type="Proteomes" id="UP000008370"/>
    </source>
</evidence>
<name>K5VBE6_PHACS</name>
<protein>
    <submittedName>
        <fullName evidence="1">Uncharacterized protein</fullName>
    </submittedName>
</protein>
<dbReference type="EMBL" id="JH931100">
    <property type="protein sequence ID" value="EKM48393.1"/>
    <property type="molecule type" value="Genomic_DNA"/>
</dbReference>
<dbReference type="InParanoid" id="K5VBE6"/>
<dbReference type="Proteomes" id="UP000008370">
    <property type="component" value="Unassembled WGS sequence"/>
</dbReference>
<dbReference type="GeneID" id="18919863"/>
<keyword evidence="2" id="KW-1185">Reference proteome</keyword>
<dbReference type="KEGG" id="pco:PHACADRAFT_33900"/>
<organism evidence="1 2">
    <name type="scientific">Phanerochaete carnosa (strain HHB-10118-sp)</name>
    <name type="common">White-rot fungus</name>
    <name type="synonym">Peniophora carnosa</name>
    <dbReference type="NCBI Taxonomy" id="650164"/>
    <lineage>
        <taxon>Eukaryota</taxon>
        <taxon>Fungi</taxon>
        <taxon>Dikarya</taxon>
        <taxon>Basidiomycota</taxon>
        <taxon>Agaricomycotina</taxon>
        <taxon>Agaricomycetes</taxon>
        <taxon>Polyporales</taxon>
        <taxon>Phanerochaetaceae</taxon>
        <taxon>Phanerochaete</taxon>
    </lineage>
</organism>
<evidence type="ECO:0000313" key="1">
    <source>
        <dbReference type="EMBL" id="EKM48393.1"/>
    </source>
</evidence>